<dbReference type="RefSeq" id="WP_149566564.1">
    <property type="nucleotide sequence ID" value="NZ_CP035807.1"/>
</dbReference>
<sequence length="966" mass="111284">MNDSKLTKYHVKYYAHELNRVGGNGVDRLGKALFDACVDLNPHQIEAAMFALRSPLSKGVLLADEVGLGKTIEAGLVLCQSWSENKRCIIVICPASLRKQWAVEMEEKFNLPSQILDSKTFKDIQKRGNPNPFHEKKIIICSMNFIASKSIEVTSIPWDLVVIDEAHKLRNAYRESNRIGQAVKLATLGRKKILLTATPLQNSLLELYGLSTIIDENIFGDLSSFRSQFINNGGDLSTLRDRLQSFCSRTLRSQVVEYVPYTKRNLITRPFKPTEQEHKLYVEISDYLMRDDTYAFPIRQKHLLIMLIRKVLSSSPIALIGTLNIIKDRLVKLYDNTKESANFTEILIAEDDIDSDLLDEILEDDDEYSEKQDIAPTDDLNTKKIIEIKKLKEEIKEIESYIHWAEDIGVDTKTKALLTALDIGFEQMLEMGAAEKAVIFTESRRSQDWLYTYLENNGYANKVVTFNGTNKSELNKTIYANWVNDNKDTGRITGSRQIDMRAAILDFFKNDAKILIATEAGAEGLNMQFCSLLVNYDLPWNPQRIEQRIGRCHRYGQKFDVVVINFLNEKNQADIRVYELLDQKFNLFSGVFGASDDVLGSIESGVDFERRVLEIYQECRSEKEIKSAFKKLQDELDQTIQARMTDTRKTLLENFDEDVHERLKVNLAGAKDKLDKIGKLFWDVTKYVLNKEADFNDINYSFNLHEPQKNNIRVGTYNLVTKNRDIQNNEFLYRLSHPLGENVLSIASKYSGDSKVVYFDITNNPTKISLVENLKGKSGWLILQKLEVLSFEVEEYLLFSGFDNFGKNLSQETCEKIFNCIGYEKDDITIPDDIIKRLKQDSECHIQSTIAKNLEENNKHLSEACIQLDKWAEDMEKAASKEMDDTKRQIAEIRRNVRLAENIQDQAELQNELKSLEKIRRTQQQKIFEVEDEISEKRDSLVLQLTKRMVQKTKIDDLFTIRWVVV</sequence>
<evidence type="ECO:0000256" key="1">
    <source>
        <dbReference type="ARBA" id="ARBA00022741"/>
    </source>
</evidence>
<dbReference type="Gene3D" id="3.40.50.300">
    <property type="entry name" value="P-loop containing nucleotide triphosphate hydrolases"/>
    <property type="match status" value="1"/>
</dbReference>
<dbReference type="InterPro" id="IPR057342">
    <property type="entry name" value="DEXDc_RapA"/>
</dbReference>
<keyword evidence="2" id="KW-0378">Hydrolase</keyword>
<evidence type="ECO:0000256" key="5">
    <source>
        <dbReference type="SAM" id="Coils"/>
    </source>
</evidence>
<dbReference type="KEGG" id="sper:EW093_00805"/>
<dbReference type="InterPro" id="IPR027417">
    <property type="entry name" value="P-loop_NTPase"/>
</dbReference>
<organism evidence="8 9">
    <name type="scientific">Thiospirochaeta perfilievii</name>
    <dbReference type="NCBI Taxonomy" id="252967"/>
    <lineage>
        <taxon>Bacteria</taxon>
        <taxon>Pseudomonadati</taxon>
        <taxon>Spirochaetota</taxon>
        <taxon>Spirochaetia</taxon>
        <taxon>Spirochaetales</taxon>
        <taxon>Spirochaetaceae</taxon>
        <taxon>Thiospirochaeta</taxon>
    </lineage>
</organism>
<dbReference type="PANTHER" id="PTHR10799">
    <property type="entry name" value="SNF2/RAD54 HELICASE FAMILY"/>
    <property type="match status" value="1"/>
</dbReference>
<dbReference type="EMBL" id="CP035807">
    <property type="protein sequence ID" value="QEN03304.1"/>
    <property type="molecule type" value="Genomic_DNA"/>
</dbReference>
<dbReference type="CDD" id="cd18793">
    <property type="entry name" value="SF2_C_SNF"/>
    <property type="match status" value="1"/>
</dbReference>
<evidence type="ECO:0000256" key="2">
    <source>
        <dbReference type="ARBA" id="ARBA00022801"/>
    </source>
</evidence>
<reference evidence="8 9" key="1">
    <citation type="submission" date="2019-02" db="EMBL/GenBank/DDBJ databases">
        <authorList>
            <person name="Fomenkov A."/>
            <person name="Dubinina G."/>
            <person name="Grabovich M."/>
            <person name="Vincze T."/>
            <person name="Roberts R.J."/>
        </authorList>
    </citation>
    <scope>NUCLEOTIDE SEQUENCE [LARGE SCALE GENOMIC DNA]</scope>
    <source>
        <strain evidence="8 9">P</strain>
    </source>
</reference>
<gene>
    <name evidence="8" type="ORF">EW093_00805</name>
</gene>
<dbReference type="InterPro" id="IPR014001">
    <property type="entry name" value="Helicase_ATP-bd"/>
</dbReference>
<keyword evidence="9" id="KW-1185">Reference proteome</keyword>
<accession>A0A5C1Q9I6</accession>
<proteinExistence type="predicted"/>
<dbReference type="GO" id="GO:0005524">
    <property type="term" value="F:ATP binding"/>
    <property type="evidence" value="ECO:0007669"/>
    <property type="project" value="UniProtKB-KW"/>
</dbReference>
<dbReference type="InterPro" id="IPR001650">
    <property type="entry name" value="Helicase_C-like"/>
</dbReference>
<dbReference type="CDD" id="cd18011">
    <property type="entry name" value="DEXDc_RapA"/>
    <property type="match status" value="1"/>
</dbReference>
<name>A0A5C1Q9I6_9SPIO</name>
<dbReference type="SMART" id="SM00490">
    <property type="entry name" value="HELICc"/>
    <property type="match status" value="1"/>
</dbReference>
<feature type="domain" description="Helicase ATP-binding" evidence="6">
    <location>
        <begin position="51"/>
        <end position="217"/>
    </location>
</feature>
<dbReference type="AlphaFoldDB" id="A0A5C1Q9I6"/>
<dbReference type="Pfam" id="PF00176">
    <property type="entry name" value="SNF2-rel_dom"/>
    <property type="match status" value="1"/>
</dbReference>
<keyword evidence="5" id="KW-0175">Coiled coil</keyword>
<protein>
    <submittedName>
        <fullName evidence="8">DEAD/DEAH box helicase</fullName>
    </submittedName>
</protein>
<feature type="coiled-coil region" evidence="5">
    <location>
        <begin position="876"/>
        <end position="933"/>
    </location>
</feature>
<dbReference type="InterPro" id="IPR049730">
    <property type="entry name" value="SNF2/RAD54-like_C"/>
</dbReference>
<evidence type="ECO:0000313" key="9">
    <source>
        <dbReference type="Proteomes" id="UP000323824"/>
    </source>
</evidence>
<dbReference type="OrthoDB" id="9814088at2"/>
<evidence type="ECO:0000259" key="6">
    <source>
        <dbReference type="PROSITE" id="PS51192"/>
    </source>
</evidence>
<evidence type="ECO:0000313" key="8">
    <source>
        <dbReference type="EMBL" id="QEN03304.1"/>
    </source>
</evidence>
<dbReference type="Proteomes" id="UP000323824">
    <property type="component" value="Chromosome"/>
</dbReference>
<dbReference type="PROSITE" id="PS51192">
    <property type="entry name" value="HELICASE_ATP_BIND_1"/>
    <property type="match status" value="1"/>
</dbReference>
<evidence type="ECO:0000256" key="3">
    <source>
        <dbReference type="ARBA" id="ARBA00022806"/>
    </source>
</evidence>
<feature type="domain" description="Helicase C-terminal" evidence="7">
    <location>
        <begin position="424"/>
        <end position="633"/>
    </location>
</feature>
<dbReference type="PROSITE" id="PS51194">
    <property type="entry name" value="HELICASE_CTER"/>
    <property type="match status" value="1"/>
</dbReference>
<dbReference type="InterPro" id="IPR038718">
    <property type="entry name" value="SNF2-like_sf"/>
</dbReference>
<evidence type="ECO:0000256" key="4">
    <source>
        <dbReference type="ARBA" id="ARBA00022840"/>
    </source>
</evidence>
<dbReference type="Pfam" id="PF00271">
    <property type="entry name" value="Helicase_C"/>
    <property type="match status" value="1"/>
</dbReference>
<keyword evidence="3 8" id="KW-0347">Helicase</keyword>
<dbReference type="GO" id="GO:0016787">
    <property type="term" value="F:hydrolase activity"/>
    <property type="evidence" value="ECO:0007669"/>
    <property type="project" value="UniProtKB-KW"/>
</dbReference>
<dbReference type="SUPFAM" id="SSF52540">
    <property type="entry name" value="P-loop containing nucleoside triphosphate hydrolases"/>
    <property type="match status" value="2"/>
</dbReference>
<dbReference type="Gene3D" id="3.40.50.10810">
    <property type="entry name" value="Tandem AAA-ATPase domain"/>
    <property type="match status" value="1"/>
</dbReference>
<keyword evidence="1" id="KW-0547">Nucleotide-binding</keyword>
<dbReference type="InterPro" id="IPR000330">
    <property type="entry name" value="SNF2_N"/>
</dbReference>
<keyword evidence="4" id="KW-0067">ATP-binding</keyword>
<evidence type="ECO:0000259" key="7">
    <source>
        <dbReference type="PROSITE" id="PS51194"/>
    </source>
</evidence>
<dbReference type="SMART" id="SM00487">
    <property type="entry name" value="DEXDc"/>
    <property type="match status" value="1"/>
</dbReference>
<dbReference type="GO" id="GO:0004386">
    <property type="term" value="F:helicase activity"/>
    <property type="evidence" value="ECO:0007669"/>
    <property type="project" value="UniProtKB-KW"/>
</dbReference>
<reference evidence="8 9" key="2">
    <citation type="submission" date="2019-09" db="EMBL/GenBank/DDBJ databases">
        <title>Complete Genome Sequence and Methylome Analysis of free living Spirochaetas.</title>
        <authorList>
            <person name="Leshcheva N."/>
            <person name="Mikheeva N."/>
        </authorList>
    </citation>
    <scope>NUCLEOTIDE SEQUENCE [LARGE SCALE GENOMIC DNA]</scope>
    <source>
        <strain evidence="8 9">P</strain>
    </source>
</reference>